<reference evidence="9" key="1">
    <citation type="submission" date="2025-08" db="UniProtKB">
        <authorList>
            <consortium name="RefSeq"/>
        </authorList>
    </citation>
    <scope>IDENTIFICATION</scope>
</reference>
<dbReference type="GeneID" id="108018867"/>
<proteinExistence type="inferred from homology"/>
<gene>
    <name evidence="9" type="primary">LOC108018867</name>
</gene>
<dbReference type="GO" id="GO:0004553">
    <property type="term" value="F:hydrolase activity, hydrolyzing O-glycosyl compounds"/>
    <property type="evidence" value="ECO:0007669"/>
    <property type="project" value="InterPro"/>
</dbReference>
<dbReference type="InterPro" id="IPR050985">
    <property type="entry name" value="Alpha-glycosidase_related"/>
</dbReference>
<dbReference type="SUPFAM" id="SSF51445">
    <property type="entry name" value="(Trans)glycosidases"/>
    <property type="match status" value="1"/>
</dbReference>
<dbReference type="Gene3D" id="2.60.40.1180">
    <property type="entry name" value="Golgi alpha-mannosidase II"/>
    <property type="match status" value="1"/>
</dbReference>
<dbReference type="Gene3D" id="3.20.20.80">
    <property type="entry name" value="Glycosidases"/>
    <property type="match status" value="1"/>
</dbReference>
<keyword evidence="3" id="KW-0378">Hydrolase</keyword>
<keyword evidence="3 9" id="KW-0326">Glycosidase</keyword>
<evidence type="ECO:0000256" key="2">
    <source>
        <dbReference type="ARBA" id="ARBA00022729"/>
    </source>
</evidence>
<evidence type="ECO:0000256" key="5">
    <source>
        <dbReference type="SAM" id="Phobius"/>
    </source>
</evidence>
<name>A0AB40DLN1_DROSZ</name>
<dbReference type="Proteomes" id="UP001652628">
    <property type="component" value="Chromosome X"/>
</dbReference>
<dbReference type="Pfam" id="PF21365">
    <property type="entry name" value="Glyco_hydro_31_3rd"/>
    <property type="match status" value="1"/>
</dbReference>
<keyword evidence="5" id="KW-0472">Membrane</keyword>
<dbReference type="SUPFAM" id="SSF51011">
    <property type="entry name" value="Glycosyl hydrolase domain"/>
    <property type="match status" value="1"/>
</dbReference>
<feature type="compositionally biased region" description="Polar residues" evidence="4">
    <location>
        <begin position="1"/>
        <end position="15"/>
    </location>
</feature>
<accession>A0AB40DLN1</accession>
<evidence type="ECO:0000256" key="1">
    <source>
        <dbReference type="ARBA" id="ARBA00007806"/>
    </source>
</evidence>
<dbReference type="InterPro" id="IPR048395">
    <property type="entry name" value="Glyco_hydro_31_C"/>
</dbReference>
<evidence type="ECO:0000256" key="3">
    <source>
        <dbReference type="RuleBase" id="RU361185"/>
    </source>
</evidence>
<comment type="similarity">
    <text evidence="1 3">Belongs to the glycosyl hydrolase 31 family.</text>
</comment>
<evidence type="ECO:0000259" key="6">
    <source>
        <dbReference type="Pfam" id="PF01055"/>
    </source>
</evidence>
<keyword evidence="8" id="KW-1185">Reference proteome</keyword>
<keyword evidence="2" id="KW-0732">Signal</keyword>
<dbReference type="InterPro" id="IPR017853">
    <property type="entry name" value="GH"/>
</dbReference>
<dbReference type="InterPro" id="IPR000322">
    <property type="entry name" value="Glyco_hydro_31_TIM"/>
</dbReference>
<dbReference type="PANTHER" id="PTHR43053:SF6">
    <property type="entry name" value="SITS-BINDING PROTEIN"/>
    <property type="match status" value="1"/>
</dbReference>
<feature type="region of interest" description="Disordered" evidence="4">
    <location>
        <begin position="1"/>
        <end position="27"/>
    </location>
</feature>
<organism evidence="8 9">
    <name type="scientific">Drosophila suzukii</name>
    <name type="common">Spotted-wing drosophila fruit fly</name>
    <dbReference type="NCBI Taxonomy" id="28584"/>
    <lineage>
        <taxon>Eukaryota</taxon>
        <taxon>Metazoa</taxon>
        <taxon>Ecdysozoa</taxon>
        <taxon>Arthropoda</taxon>
        <taxon>Hexapoda</taxon>
        <taxon>Insecta</taxon>
        <taxon>Pterygota</taxon>
        <taxon>Neoptera</taxon>
        <taxon>Endopterygota</taxon>
        <taxon>Diptera</taxon>
        <taxon>Brachycera</taxon>
        <taxon>Muscomorpha</taxon>
        <taxon>Ephydroidea</taxon>
        <taxon>Drosophilidae</taxon>
        <taxon>Drosophila</taxon>
        <taxon>Sophophora</taxon>
    </lineage>
</organism>
<evidence type="ECO:0000313" key="9">
    <source>
        <dbReference type="RefSeq" id="XP_065724210.2"/>
    </source>
</evidence>
<feature type="domain" description="Glycoside hydrolase family 31 TIM barrel" evidence="6">
    <location>
        <begin position="471"/>
        <end position="594"/>
    </location>
</feature>
<evidence type="ECO:0000259" key="7">
    <source>
        <dbReference type="Pfam" id="PF21365"/>
    </source>
</evidence>
<keyword evidence="5" id="KW-0812">Transmembrane</keyword>
<feature type="transmembrane region" description="Helical" evidence="5">
    <location>
        <begin position="172"/>
        <end position="194"/>
    </location>
</feature>
<sequence length="846" mass="95663">MSSPNSRFILSSVPSEDQPPDKDIETDIILDISADLDKDKAADDAASSLGTPGVTAPTTSANTPDKAVSGTAINFANAGSANDDSDDEFGNARKPVHRDRFRSRRRASIAPLPALRLNSKEMLASDFDSHSLASNQASITSVNSLASLLREKMQAFPQLIRKKKRETKDYKIKIFVIIMFFMIIFLIGYAYVAYHQQMLTKSYFQKIKFNSHDRIFRILSHEDKEVISGQLGVTLGFDTAPFHCLEDHRRSDGSVCIEWNGVARLHLNFEDKGVFRCYTLQWQALTQGLLPTDCYELKRDNGLWFGGGVTKGQEWSLSYANFDFAPYASGDSKIHQFGNGVKRYFINSIGVAMQVSERTPLQLGVNRTENRFCLRAANDEFTFVNRLTPLPQLDYRICTTEDMRSLHMLMTQQSLWDGLKKTDMEVLNSLLEEPVWRIPHTEDPDSLNETAICDYSESAIAMGLGHIVINEFWQENIGDFTVDKARFPTLKDTIRVLDRRGFKVVLTIQPFISTDSANFKDAVKRKLLIYERHSERSIPALTRYKSSSSAGVLDITNNASVPWLLEKLQRLKEEYGVQSFYLDLGTGYNLPHYYQCRQTLDNPDTYARLFTASLEGAGLMAVSTASVVPKPPTFLSTPPANATWEGLRETLGAVLNYGVIGYPFVLPGVIGGDYLLQRPLSKMVSFYSMAQPPLPDPELFIRWLQLATFMPAMQFSHLPSEYRSDLVTRVAQELKEVRTNDVIPLLKKYLKSSMDEGLPLVRPLWMMDPHDPACLIVSDEFSVGEELIVAPILHAKRQEREVYLPQGVWKDGIDGSLRKGSRWMHGYRVPTDKIAYFRKMPDNTRF</sequence>
<dbReference type="AlphaFoldDB" id="A0AB40DLN1"/>
<feature type="domain" description="Glycoside hydrolase family 31 TIM barrel" evidence="6">
    <location>
        <begin position="641"/>
        <end position="716"/>
    </location>
</feature>
<protein>
    <submittedName>
        <fullName evidence="9">Myogenesis-regulating glycosidase isoform X2</fullName>
    </submittedName>
</protein>
<dbReference type="PANTHER" id="PTHR43053">
    <property type="entry name" value="GLYCOSIDASE FAMILY 31"/>
    <property type="match status" value="1"/>
</dbReference>
<evidence type="ECO:0000313" key="8">
    <source>
        <dbReference type="Proteomes" id="UP001652628"/>
    </source>
</evidence>
<dbReference type="GO" id="GO:0005975">
    <property type="term" value="P:carbohydrate metabolic process"/>
    <property type="evidence" value="ECO:0007669"/>
    <property type="project" value="InterPro"/>
</dbReference>
<dbReference type="Pfam" id="PF01055">
    <property type="entry name" value="Glyco_hydro_31_2nd"/>
    <property type="match status" value="2"/>
</dbReference>
<evidence type="ECO:0000256" key="4">
    <source>
        <dbReference type="SAM" id="MobiDB-lite"/>
    </source>
</evidence>
<dbReference type="InterPro" id="IPR013780">
    <property type="entry name" value="Glyco_hydro_b"/>
</dbReference>
<feature type="domain" description="Glycosyl hydrolase family 31 C-terminal" evidence="7">
    <location>
        <begin position="757"/>
        <end position="837"/>
    </location>
</feature>
<dbReference type="RefSeq" id="XP_065724210.2">
    <property type="nucleotide sequence ID" value="XM_065868138.2"/>
</dbReference>
<keyword evidence="5" id="KW-1133">Transmembrane helix</keyword>
<feature type="region of interest" description="Disordered" evidence="4">
    <location>
        <begin position="40"/>
        <end position="102"/>
    </location>
</feature>
<dbReference type="CDD" id="cd06592">
    <property type="entry name" value="GH31_NET37"/>
    <property type="match status" value="1"/>
</dbReference>